<reference evidence="4 5" key="1">
    <citation type="submission" date="2020-07" db="EMBL/GenBank/DDBJ databases">
        <title>Genomic analyses of the natural microbiome of Caenorhabditis elegans.</title>
        <authorList>
            <person name="Samuel B."/>
        </authorList>
    </citation>
    <scope>NUCLEOTIDE SEQUENCE [LARGE SCALE GENOMIC DNA]</scope>
    <source>
        <strain evidence="4 5">BIGb0408</strain>
    </source>
</reference>
<dbReference type="InterPro" id="IPR001647">
    <property type="entry name" value="HTH_TetR"/>
</dbReference>
<dbReference type="RefSeq" id="WP_179537933.1">
    <property type="nucleotide sequence ID" value="NZ_JACBYV010000001.1"/>
</dbReference>
<gene>
    <name evidence="4" type="ORF">FHR27_000919</name>
</gene>
<dbReference type="Gene3D" id="1.10.357.10">
    <property type="entry name" value="Tetracycline Repressor, domain 2"/>
    <property type="match status" value="1"/>
</dbReference>
<dbReference type="InterPro" id="IPR009057">
    <property type="entry name" value="Homeodomain-like_sf"/>
</dbReference>
<dbReference type="SUPFAM" id="SSF46689">
    <property type="entry name" value="Homeodomain-like"/>
    <property type="match status" value="1"/>
</dbReference>
<proteinExistence type="predicted"/>
<dbReference type="EMBL" id="JACBYV010000001">
    <property type="protein sequence ID" value="NYH72309.1"/>
    <property type="molecule type" value="Genomic_DNA"/>
</dbReference>
<keyword evidence="1 2" id="KW-0238">DNA-binding</keyword>
<dbReference type="PANTHER" id="PTHR30055">
    <property type="entry name" value="HTH-TYPE TRANSCRIPTIONAL REGULATOR RUTR"/>
    <property type="match status" value="1"/>
</dbReference>
<accession>A0A7Y9XLS9</accession>
<dbReference type="SUPFAM" id="SSF48498">
    <property type="entry name" value="Tetracyclin repressor-like, C-terminal domain"/>
    <property type="match status" value="1"/>
</dbReference>
<keyword evidence="5" id="KW-1185">Reference proteome</keyword>
<evidence type="ECO:0000256" key="1">
    <source>
        <dbReference type="ARBA" id="ARBA00023125"/>
    </source>
</evidence>
<evidence type="ECO:0000313" key="5">
    <source>
        <dbReference type="Proteomes" id="UP000578688"/>
    </source>
</evidence>
<dbReference type="PANTHER" id="PTHR30055:SF146">
    <property type="entry name" value="HTH-TYPE TRANSCRIPTIONAL DUAL REGULATOR CECR"/>
    <property type="match status" value="1"/>
</dbReference>
<dbReference type="PROSITE" id="PS50977">
    <property type="entry name" value="HTH_TETR_2"/>
    <property type="match status" value="1"/>
</dbReference>
<organism evidence="4 5">
    <name type="scientific">Phytopseudomonas flavescens</name>
    <dbReference type="NCBI Taxonomy" id="29435"/>
    <lineage>
        <taxon>Bacteria</taxon>
        <taxon>Pseudomonadati</taxon>
        <taxon>Pseudomonadota</taxon>
        <taxon>Gammaproteobacteria</taxon>
        <taxon>Pseudomonadales</taxon>
        <taxon>Pseudomonadaceae</taxon>
        <taxon>Phytopseudomonas</taxon>
    </lineage>
</organism>
<comment type="caution">
    <text evidence="4">The sequence shown here is derived from an EMBL/GenBank/DDBJ whole genome shotgun (WGS) entry which is preliminary data.</text>
</comment>
<feature type="DNA-binding region" description="H-T-H motif" evidence="2">
    <location>
        <begin position="42"/>
        <end position="61"/>
    </location>
</feature>
<feature type="domain" description="HTH tetR-type" evidence="3">
    <location>
        <begin position="19"/>
        <end position="79"/>
    </location>
</feature>
<sequence length="228" mass="25972">MNSTPQLPIENLFNIGEAASRQAKFLIAAGRVFIEHGYDGASMEEIAKAAEVTRPTLYNRFPDGKESLFFAVVERIWQAFPAMNVPKDKRALNDPRAGLRRIATEFAVFWEGPMASDFLRMIFLESKRFPQLSRRFEEIIEQPVQEVVCAYFVKLARRNILVVHDPEVAARHFLGMIDGLVILTQIRGNREPLDRAEIEVIVERTVDIFIRSYEDKSLASGVQDVQAC</sequence>
<protein>
    <submittedName>
        <fullName evidence="4">AcrR family transcriptional regulator</fullName>
    </submittedName>
</protein>
<dbReference type="Pfam" id="PF14246">
    <property type="entry name" value="TetR_C_7"/>
    <property type="match status" value="1"/>
</dbReference>
<dbReference type="Pfam" id="PF00440">
    <property type="entry name" value="TetR_N"/>
    <property type="match status" value="1"/>
</dbReference>
<dbReference type="InterPro" id="IPR050109">
    <property type="entry name" value="HTH-type_TetR-like_transc_reg"/>
</dbReference>
<dbReference type="GO" id="GO:0000976">
    <property type="term" value="F:transcription cis-regulatory region binding"/>
    <property type="evidence" value="ECO:0007669"/>
    <property type="project" value="TreeGrafter"/>
</dbReference>
<dbReference type="GO" id="GO:0003700">
    <property type="term" value="F:DNA-binding transcription factor activity"/>
    <property type="evidence" value="ECO:0007669"/>
    <property type="project" value="TreeGrafter"/>
</dbReference>
<evidence type="ECO:0000259" key="3">
    <source>
        <dbReference type="PROSITE" id="PS50977"/>
    </source>
</evidence>
<dbReference type="InterPro" id="IPR039536">
    <property type="entry name" value="TetR_C_Proteobacteria"/>
</dbReference>
<dbReference type="AlphaFoldDB" id="A0A7Y9XLS9"/>
<evidence type="ECO:0000313" key="4">
    <source>
        <dbReference type="EMBL" id="NYH72309.1"/>
    </source>
</evidence>
<dbReference type="Proteomes" id="UP000578688">
    <property type="component" value="Unassembled WGS sequence"/>
</dbReference>
<evidence type="ECO:0000256" key="2">
    <source>
        <dbReference type="PROSITE-ProRule" id="PRU00335"/>
    </source>
</evidence>
<name>A0A7Y9XLS9_9GAMM</name>
<dbReference type="InterPro" id="IPR036271">
    <property type="entry name" value="Tet_transcr_reg_TetR-rel_C_sf"/>
</dbReference>